<dbReference type="Pfam" id="PF14111">
    <property type="entry name" value="DUF4283"/>
    <property type="match status" value="1"/>
</dbReference>
<dbReference type="InterPro" id="IPR025558">
    <property type="entry name" value="DUF4283"/>
</dbReference>
<accession>A0A9Q0IZ32</accession>
<reference evidence="2" key="2">
    <citation type="journal article" date="2023" name="Plants (Basel)">
        <title>Annotation of the Turnera subulata (Passifloraceae) Draft Genome Reveals the S-Locus Evolved after the Divergence of Turneroideae from Passifloroideae in a Stepwise Manner.</title>
        <authorList>
            <person name="Henning P.M."/>
            <person name="Roalson E.H."/>
            <person name="Mir W."/>
            <person name="McCubbin A.G."/>
            <person name="Shore J.S."/>
        </authorList>
    </citation>
    <scope>NUCLEOTIDE SEQUENCE</scope>
    <source>
        <strain evidence="2">F60SS</strain>
    </source>
</reference>
<evidence type="ECO:0000259" key="1">
    <source>
        <dbReference type="Pfam" id="PF14111"/>
    </source>
</evidence>
<gene>
    <name evidence="2" type="ORF">Tsubulata_032172</name>
</gene>
<proteinExistence type="predicted"/>
<organism evidence="2 3">
    <name type="scientific">Turnera subulata</name>
    <dbReference type="NCBI Taxonomy" id="218843"/>
    <lineage>
        <taxon>Eukaryota</taxon>
        <taxon>Viridiplantae</taxon>
        <taxon>Streptophyta</taxon>
        <taxon>Embryophyta</taxon>
        <taxon>Tracheophyta</taxon>
        <taxon>Spermatophyta</taxon>
        <taxon>Magnoliopsida</taxon>
        <taxon>eudicotyledons</taxon>
        <taxon>Gunneridae</taxon>
        <taxon>Pentapetalae</taxon>
        <taxon>rosids</taxon>
        <taxon>fabids</taxon>
        <taxon>Malpighiales</taxon>
        <taxon>Passifloraceae</taxon>
        <taxon>Turnera</taxon>
    </lineage>
</organism>
<dbReference type="Proteomes" id="UP001141552">
    <property type="component" value="Unassembled WGS sequence"/>
</dbReference>
<reference evidence="2" key="1">
    <citation type="submission" date="2022-02" db="EMBL/GenBank/DDBJ databases">
        <authorList>
            <person name="Henning P.M."/>
            <person name="McCubbin A.G."/>
            <person name="Shore J.S."/>
        </authorList>
    </citation>
    <scope>NUCLEOTIDE SEQUENCE</scope>
    <source>
        <strain evidence="2">F60SS</strain>
        <tissue evidence="2">Leaves</tissue>
    </source>
</reference>
<name>A0A9Q0IZ32_9ROSI</name>
<dbReference type="AlphaFoldDB" id="A0A9Q0IZ32"/>
<dbReference type="InterPro" id="IPR040256">
    <property type="entry name" value="At4g02000-like"/>
</dbReference>
<comment type="caution">
    <text evidence="2">The sequence shown here is derived from an EMBL/GenBank/DDBJ whole genome shotgun (WGS) entry which is preliminary data.</text>
</comment>
<sequence>MDQAEAKLVKLEFIEPATNSKGRKVAKASYNMIYDSKKWKNALVGYVFGDDPDLASVYNFIALNWKKFGDVRLRCRCLQEQPGVFIFVFETVEQGQQILDQGPLFLDARAFILKRWDPFVSLTKESFDYVNKIWLFLEEVRVEYEWLPPLCVLCKEFGHLEDDCSLQ</sequence>
<feature type="domain" description="DUF4283" evidence="1">
    <location>
        <begin position="37"/>
        <end position="123"/>
    </location>
</feature>
<evidence type="ECO:0000313" key="2">
    <source>
        <dbReference type="EMBL" id="KAJ4823636.1"/>
    </source>
</evidence>
<protein>
    <recommendedName>
        <fullName evidence="1">DUF4283 domain-containing protein</fullName>
    </recommendedName>
</protein>
<evidence type="ECO:0000313" key="3">
    <source>
        <dbReference type="Proteomes" id="UP001141552"/>
    </source>
</evidence>
<dbReference type="PANTHER" id="PTHR31286">
    <property type="entry name" value="GLYCINE-RICH CELL WALL STRUCTURAL PROTEIN 1.8-LIKE"/>
    <property type="match status" value="1"/>
</dbReference>
<keyword evidence="3" id="KW-1185">Reference proteome</keyword>
<dbReference type="OrthoDB" id="1302923at2759"/>
<dbReference type="PANTHER" id="PTHR31286:SF165">
    <property type="entry name" value="DUF4283 DOMAIN-CONTAINING PROTEIN"/>
    <property type="match status" value="1"/>
</dbReference>
<dbReference type="EMBL" id="JAKUCV010007402">
    <property type="protein sequence ID" value="KAJ4823636.1"/>
    <property type="molecule type" value="Genomic_DNA"/>
</dbReference>